<dbReference type="GO" id="GO:0050660">
    <property type="term" value="F:flavin adenine dinucleotide binding"/>
    <property type="evidence" value="ECO:0007669"/>
    <property type="project" value="TreeGrafter"/>
</dbReference>
<dbReference type="Proteomes" id="UP000826195">
    <property type="component" value="Unassembled WGS sequence"/>
</dbReference>
<gene>
    <name evidence="5" type="primary">SDH1</name>
    <name evidence="5" type="ORF">KQX54_000540</name>
</gene>
<keyword evidence="2" id="KW-0560">Oxidoreductase</keyword>
<protein>
    <submittedName>
        <fullName evidence="5">Succinate dehydrogenase flavoprotein subunit</fullName>
    </submittedName>
</protein>
<keyword evidence="1" id="KW-0285">Flavoprotein</keyword>
<dbReference type="GO" id="GO:0009055">
    <property type="term" value="F:electron transfer activity"/>
    <property type="evidence" value="ECO:0007669"/>
    <property type="project" value="TreeGrafter"/>
</dbReference>
<dbReference type="PANTHER" id="PTHR11632:SF51">
    <property type="entry name" value="SUCCINATE DEHYDROGENASE [UBIQUINONE] FLAVOPROTEIN SUBUNIT, MITOCHONDRIAL"/>
    <property type="match status" value="1"/>
</dbReference>
<dbReference type="AlphaFoldDB" id="A0AAV7INT5"/>
<dbReference type="InterPro" id="IPR003953">
    <property type="entry name" value="FAD-dep_OxRdtase_2_FAD-bd"/>
</dbReference>
<dbReference type="SUPFAM" id="SSF56425">
    <property type="entry name" value="Succinate dehydrogenase/fumarate reductase flavoprotein, catalytic domain"/>
    <property type="match status" value="1"/>
</dbReference>
<dbReference type="InterPro" id="IPR036188">
    <property type="entry name" value="FAD/NAD-bd_sf"/>
</dbReference>
<organism evidence="5 6">
    <name type="scientific">Cotesia glomerata</name>
    <name type="common">Lepidopteran parasitic wasp</name>
    <name type="synonym">Apanteles glomeratus</name>
    <dbReference type="NCBI Taxonomy" id="32391"/>
    <lineage>
        <taxon>Eukaryota</taxon>
        <taxon>Metazoa</taxon>
        <taxon>Ecdysozoa</taxon>
        <taxon>Arthropoda</taxon>
        <taxon>Hexapoda</taxon>
        <taxon>Insecta</taxon>
        <taxon>Pterygota</taxon>
        <taxon>Neoptera</taxon>
        <taxon>Endopterygota</taxon>
        <taxon>Hymenoptera</taxon>
        <taxon>Apocrita</taxon>
        <taxon>Ichneumonoidea</taxon>
        <taxon>Braconidae</taxon>
        <taxon>Microgastrinae</taxon>
        <taxon>Cotesia</taxon>
    </lineage>
</organism>
<dbReference type="PANTHER" id="PTHR11632">
    <property type="entry name" value="SUCCINATE DEHYDROGENASE 2 FLAVOPROTEIN SUBUNIT"/>
    <property type="match status" value="1"/>
</dbReference>
<keyword evidence="6" id="KW-1185">Reference proteome</keyword>
<reference evidence="5 6" key="1">
    <citation type="journal article" date="2021" name="J. Hered.">
        <title>A chromosome-level genome assembly of the parasitoid wasp, Cotesia glomerata (Hymenoptera: Braconidae).</title>
        <authorList>
            <person name="Pinto B.J."/>
            <person name="Weis J.J."/>
            <person name="Gamble T."/>
            <person name="Ode P.J."/>
            <person name="Paul R."/>
            <person name="Zaspel J.M."/>
        </authorList>
    </citation>
    <scope>NUCLEOTIDE SEQUENCE [LARGE SCALE GENOMIC DNA]</scope>
    <source>
        <strain evidence="5">CgM1</strain>
    </source>
</reference>
<evidence type="ECO:0000259" key="4">
    <source>
        <dbReference type="Pfam" id="PF00890"/>
    </source>
</evidence>
<evidence type="ECO:0000313" key="6">
    <source>
        <dbReference type="Proteomes" id="UP000826195"/>
    </source>
</evidence>
<accession>A0AAV7INT5</accession>
<evidence type="ECO:0000256" key="2">
    <source>
        <dbReference type="ARBA" id="ARBA00023002"/>
    </source>
</evidence>
<sequence>IHRFRAHHTVIATGGAGRCFFSCTSAHTCTGDGAAMVSRAGIPLQDMEFIQFHPTGIYGSGVLITEGCRGEGGKLVNSEGEFFMDKYAPKAKDLASRDIVSRAIMIEILEGRGVGDKKDHVYLKLNHLPAELIRSKLPGISHTWLGCLPV</sequence>
<dbReference type="GO" id="GO:0006121">
    <property type="term" value="P:mitochondrial electron transport, succinate to ubiquinone"/>
    <property type="evidence" value="ECO:0007669"/>
    <property type="project" value="TreeGrafter"/>
</dbReference>
<dbReference type="Pfam" id="PF00890">
    <property type="entry name" value="FAD_binding_2"/>
    <property type="match status" value="1"/>
</dbReference>
<evidence type="ECO:0000256" key="3">
    <source>
        <dbReference type="PIRSR" id="PIRSR630664-50"/>
    </source>
</evidence>
<feature type="non-terminal residue" evidence="5">
    <location>
        <position position="1"/>
    </location>
</feature>
<dbReference type="GO" id="GO:0008177">
    <property type="term" value="F:succinate dehydrogenase (quinone) activity"/>
    <property type="evidence" value="ECO:0007669"/>
    <property type="project" value="TreeGrafter"/>
</dbReference>
<dbReference type="GO" id="GO:0005739">
    <property type="term" value="C:mitochondrion"/>
    <property type="evidence" value="ECO:0007669"/>
    <property type="project" value="GOC"/>
</dbReference>
<dbReference type="EMBL" id="JAHXZJ010000752">
    <property type="protein sequence ID" value="KAH0556578.1"/>
    <property type="molecule type" value="Genomic_DNA"/>
</dbReference>
<evidence type="ECO:0000313" key="5">
    <source>
        <dbReference type="EMBL" id="KAH0556578.1"/>
    </source>
</evidence>
<dbReference type="FunFam" id="3.90.700.10:FF:000001">
    <property type="entry name" value="Mitochondrial succinate dehydrogenase flavoprotein subunit"/>
    <property type="match status" value="1"/>
</dbReference>
<evidence type="ECO:0000256" key="1">
    <source>
        <dbReference type="ARBA" id="ARBA00022630"/>
    </source>
</evidence>
<dbReference type="SUPFAM" id="SSF51905">
    <property type="entry name" value="FAD/NAD(P)-binding domain"/>
    <property type="match status" value="1"/>
</dbReference>
<feature type="domain" description="FAD-dependent oxidoreductase 2 FAD-binding" evidence="4">
    <location>
        <begin position="2"/>
        <end position="142"/>
    </location>
</feature>
<dbReference type="Gene3D" id="3.50.50.60">
    <property type="entry name" value="FAD/NAD(P)-binding domain"/>
    <property type="match status" value="1"/>
</dbReference>
<dbReference type="InterPro" id="IPR027477">
    <property type="entry name" value="Succ_DH/fumarate_Rdtase_cat_sf"/>
</dbReference>
<proteinExistence type="predicted"/>
<dbReference type="InterPro" id="IPR030664">
    <property type="entry name" value="SdhA/FrdA/AprA"/>
</dbReference>
<name>A0AAV7INT5_COTGL</name>
<dbReference type="Gene3D" id="3.90.700.10">
    <property type="entry name" value="Succinate dehydrogenase/fumarate reductase flavoprotein, catalytic domain"/>
    <property type="match status" value="1"/>
</dbReference>
<comment type="caution">
    <text evidence="5">The sequence shown here is derived from an EMBL/GenBank/DDBJ whole genome shotgun (WGS) entry which is preliminary data.</text>
</comment>
<feature type="active site" description="Proton acceptor" evidence="3">
    <location>
        <position position="97"/>
    </location>
</feature>